<name>A0A6J6A1D6_9ZZZZ</name>
<sequence>MIQLESALGAAIASIPGARAVRVPRSRFLPVKTTDDLLVLRSDAYELDCESKLELASACAGSAPLVELDRAHFAMIGDFDRRFDGGAPSLAGAERLTVRGDVSFGADVTVTGSVTVEAPSEGHLEVPSGSLLAG</sequence>
<dbReference type="InterPro" id="IPR011004">
    <property type="entry name" value="Trimer_LpxA-like_sf"/>
</dbReference>
<dbReference type="InterPro" id="IPR029044">
    <property type="entry name" value="Nucleotide-diphossugar_trans"/>
</dbReference>
<dbReference type="SUPFAM" id="SSF51161">
    <property type="entry name" value="Trimeric LpxA-like enzymes"/>
    <property type="match status" value="1"/>
</dbReference>
<keyword evidence="3" id="KW-0548">Nucleotidyltransferase</keyword>
<dbReference type="InterPro" id="IPR016267">
    <property type="entry name" value="UDPGP_trans"/>
</dbReference>
<dbReference type="InterPro" id="IPR002618">
    <property type="entry name" value="UDPGP_fam"/>
</dbReference>
<dbReference type="Gene3D" id="2.160.10.10">
    <property type="entry name" value="Hexapeptide repeat proteins"/>
    <property type="match status" value="1"/>
</dbReference>
<proteinExistence type="inferred from homology"/>
<evidence type="ECO:0000313" key="4">
    <source>
        <dbReference type="EMBL" id="CAB4347452.1"/>
    </source>
</evidence>
<accession>A0A6J6A1D6</accession>
<dbReference type="Pfam" id="PF01704">
    <property type="entry name" value="UDPGP"/>
    <property type="match status" value="1"/>
</dbReference>
<evidence type="ECO:0000256" key="3">
    <source>
        <dbReference type="ARBA" id="ARBA00022695"/>
    </source>
</evidence>
<reference evidence="4" key="1">
    <citation type="submission" date="2020-05" db="EMBL/GenBank/DDBJ databases">
        <authorList>
            <person name="Chiriac C."/>
            <person name="Salcher M."/>
            <person name="Ghai R."/>
            <person name="Kavagutti S V."/>
        </authorList>
    </citation>
    <scope>NUCLEOTIDE SEQUENCE</scope>
</reference>
<organism evidence="4">
    <name type="scientific">freshwater metagenome</name>
    <dbReference type="NCBI Taxonomy" id="449393"/>
    <lineage>
        <taxon>unclassified sequences</taxon>
        <taxon>metagenomes</taxon>
        <taxon>ecological metagenomes</taxon>
    </lineage>
</organism>
<protein>
    <submittedName>
        <fullName evidence="4">Unannotated protein</fullName>
    </submittedName>
</protein>
<dbReference type="GO" id="GO:0006011">
    <property type="term" value="P:UDP-alpha-D-glucose metabolic process"/>
    <property type="evidence" value="ECO:0007669"/>
    <property type="project" value="InterPro"/>
</dbReference>
<dbReference type="Gene3D" id="3.90.550.10">
    <property type="entry name" value="Spore Coat Polysaccharide Biosynthesis Protein SpsA, Chain A"/>
    <property type="match status" value="1"/>
</dbReference>
<gene>
    <name evidence="4" type="ORF">UFOPK3547_01688</name>
</gene>
<evidence type="ECO:0000256" key="1">
    <source>
        <dbReference type="ARBA" id="ARBA00010401"/>
    </source>
</evidence>
<evidence type="ECO:0000256" key="2">
    <source>
        <dbReference type="ARBA" id="ARBA00022679"/>
    </source>
</evidence>
<dbReference type="FunFam" id="2.160.10.10:FF:000001">
    <property type="entry name" value="UTP--glucose-1-phosphate uridylyltransferase"/>
    <property type="match status" value="1"/>
</dbReference>
<dbReference type="PANTHER" id="PTHR43511">
    <property type="match status" value="1"/>
</dbReference>
<dbReference type="AlphaFoldDB" id="A0A6J6A1D6"/>
<dbReference type="GO" id="GO:0003983">
    <property type="term" value="F:UTP:glucose-1-phosphate uridylyltransferase activity"/>
    <property type="evidence" value="ECO:0007669"/>
    <property type="project" value="InterPro"/>
</dbReference>
<comment type="similarity">
    <text evidence="1">Belongs to the UDPGP type 1 family.</text>
</comment>
<keyword evidence="2" id="KW-0808">Transferase</keyword>
<dbReference type="EMBL" id="CAESAN010000207">
    <property type="protein sequence ID" value="CAB4347452.1"/>
    <property type="molecule type" value="Genomic_DNA"/>
</dbReference>